<reference evidence="3" key="1">
    <citation type="submission" date="2017-02" db="UniProtKB">
        <authorList>
            <consortium name="WormBaseParasite"/>
        </authorList>
    </citation>
    <scope>IDENTIFICATION</scope>
</reference>
<feature type="transmembrane region" description="Helical" evidence="1">
    <location>
        <begin position="112"/>
        <end position="131"/>
    </location>
</feature>
<dbReference type="InterPro" id="IPR002656">
    <property type="entry name" value="Acyl_transf_3_dom"/>
</dbReference>
<feature type="transmembrane region" description="Helical" evidence="1">
    <location>
        <begin position="257"/>
        <end position="275"/>
    </location>
</feature>
<accession>A0A0N4XZ38</accession>
<evidence type="ECO:0000313" key="3">
    <source>
        <dbReference type="WBParaSite" id="NBR_0000840301-mRNA-1"/>
    </source>
</evidence>
<feature type="transmembrane region" description="Helical" evidence="1">
    <location>
        <begin position="71"/>
        <end position="91"/>
    </location>
</feature>
<dbReference type="AlphaFoldDB" id="A0A0N4XZ38"/>
<evidence type="ECO:0000256" key="1">
    <source>
        <dbReference type="SAM" id="Phobius"/>
    </source>
</evidence>
<dbReference type="Pfam" id="PF01757">
    <property type="entry name" value="Acyl_transf_3"/>
    <property type="match status" value="1"/>
</dbReference>
<dbReference type="GO" id="GO:0000271">
    <property type="term" value="P:polysaccharide biosynthetic process"/>
    <property type="evidence" value="ECO:0007669"/>
    <property type="project" value="TreeGrafter"/>
</dbReference>
<dbReference type="GO" id="GO:0016747">
    <property type="term" value="F:acyltransferase activity, transferring groups other than amino-acyl groups"/>
    <property type="evidence" value="ECO:0007669"/>
    <property type="project" value="InterPro"/>
</dbReference>
<feature type="transmembrane region" description="Helical" evidence="1">
    <location>
        <begin position="226"/>
        <end position="245"/>
    </location>
</feature>
<dbReference type="OMA" id="VIAMHIT"/>
<protein>
    <submittedName>
        <fullName evidence="3">Acyl_transf_3 domain-containing protein</fullName>
    </submittedName>
</protein>
<dbReference type="PANTHER" id="PTHR23028">
    <property type="entry name" value="ACETYLTRANSFERASE"/>
    <property type="match status" value="1"/>
</dbReference>
<evidence type="ECO:0000259" key="2">
    <source>
        <dbReference type="Pfam" id="PF01757"/>
    </source>
</evidence>
<keyword evidence="1" id="KW-1133">Transmembrane helix</keyword>
<name>A0A0N4XZ38_NIPBR</name>
<dbReference type="InterPro" id="IPR050879">
    <property type="entry name" value="Acyltransferase_3"/>
</dbReference>
<sequence length="336" mass="39540">LNIFLDDIHWPNKRVYISDVVEQSEFPNSLQKQKDYDLHMNEKRLDIQGIRGVAIILVLLCHFFPNQFPIGYIGVDIFFVLSGFLIALLLHRTSTISFATIVDFYYRRIKRIIPLYFLTISVTVIAMHITFPSYFRTINADFAKGAFFLTANIENTNVEMGYFYTMQKVENLFMHCWSLSVEMQWYLLAPFLILLQKALTNHNRLFFLAVAAVSFYNFTATDSKEAFFSVWCRLWQFAFGIIAFLFTHKISFLCNPFLVYIGNISYALYLVHWPIYKFIKYWWPGVLGALMQSLTYHESVRWYANYRNTLMPGCKYSKRYTPSAVEPFGFCEHEKG</sequence>
<organism evidence="3">
    <name type="scientific">Nippostrongylus brasiliensis</name>
    <name type="common">Rat hookworm</name>
    <dbReference type="NCBI Taxonomy" id="27835"/>
    <lineage>
        <taxon>Eukaryota</taxon>
        <taxon>Metazoa</taxon>
        <taxon>Ecdysozoa</taxon>
        <taxon>Nematoda</taxon>
        <taxon>Chromadorea</taxon>
        <taxon>Rhabditida</taxon>
        <taxon>Rhabditina</taxon>
        <taxon>Rhabditomorpha</taxon>
        <taxon>Strongyloidea</taxon>
        <taxon>Heligmosomidae</taxon>
        <taxon>Nippostrongylus</taxon>
    </lineage>
</organism>
<dbReference type="PANTHER" id="PTHR23028:SF53">
    <property type="entry name" value="ACYL_TRANSF_3 DOMAIN-CONTAINING PROTEIN"/>
    <property type="match status" value="1"/>
</dbReference>
<keyword evidence="1" id="KW-0812">Transmembrane</keyword>
<proteinExistence type="predicted"/>
<feature type="transmembrane region" description="Helical" evidence="1">
    <location>
        <begin position="172"/>
        <end position="193"/>
    </location>
</feature>
<feature type="domain" description="Acyltransferase 3" evidence="2">
    <location>
        <begin position="46"/>
        <end position="218"/>
    </location>
</feature>
<keyword evidence="1" id="KW-0472">Membrane</keyword>
<dbReference type="WBParaSite" id="NBR_0000840301-mRNA-1">
    <property type="protein sequence ID" value="NBR_0000840301-mRNA-1"/>
    <property type="gene ID" value="NBR_0000840301"/>
</dbReference>
<feature type="transmembrane region" description="Helical" evidence="1">
    <location>
        <begin position="205"/>
        <end position="220"/>
    </location>
</feature>
<dbReference type="GO" id="GO:0016020">
    <property type="term" value="C:membrane"/>
    <property type="evidence" value="ECO:0007669"/>
    <property type="project" value="TreeGrafter"/>
</dbReference>